<dbReference type="EMBL" id="LAZR01034554">
    <property type="protein sequence ID" value="KKL44978.1"/>
    <property type="molecule type" value="Genomic_DNA"/>
</dbReference>
<evidence type="ECO:0000313" key="2">
    <source>
        <dbReference type="EMBL" id="KKL44978.1"/>
    </source>
</evidence>
<name>A0A0F9C6N2_9ZZZZ</name>
<gene>
    <name evidence="2" type="ORF">LCGC14_2360270</name>
</gene>
<keyword evidence="1" id="KW-1133">Transmembrane helix</keyword>
<reference evidence="2" key="1">
    <citation type="journal article" date="2015" name="Nature">
        <title>Complex archaea that bridge the gap between prokaryotes and eukaryotes.</title>
        <authorList>
            <person name="Spang A."/>
            <person name="Saw J.H."/>
            <person name="Jorgensen S.L."/>
            <person name="Zaremba-Niedzwiedzka K."/>
            <person name="Martijn J."/>
            <person name="Lind A.E."/>
            <person name="van Eijk R."/>
            <person name="Schleper C."/>
            <person name="Guy L."/>
            <person name="Ettema T.J."/>
        </authorList>
    </citation>
    <scope>NUCLEOTIDE SEQUENCE</scope>
</reference>
<proteinExistence type="predicted"/>
<keyword evidence="1" id="KW-0812">Transmembrane</keyword>
<sequence length="66" mass="7974">MSILSTVWEGFLIGVGMGVGWMLVTWARDRWPHWRTLRILWSWSRGAPVLFWLPWYGQQRKEDRDV</sequence>
<evidence type="ECO:0000256" key="1">
    <source>
        <dbReference type="SAM" id="Phobius"/>
    </source>
</evidence>
<accession>A0A0F9C6N2</accession>
<dbReference type="AlphaFoldDB" id="A0A0F9C6N2"/>
<organism evidence="2">
    <name type="scientific">marine sediment metagenome</name>
    <dbReference type="NCBI Taxonomy" id="412755"/>
    <lineage>
        <taxon>unclassified sequences</taxon>
        <taxon>metagenomes</taxon>
        <taxon>ecological metagenomes</taxon>
    </lineage>
</organism>
<protein>
    <submittedName>
        <fullName evidence="2">Uncharacterized protein</fullName>
    </submittedName>
</protein>
<feature type="transmembrane region" description="Helical" evidence="1">
    <location>
        <begin position="6"/>
        <end position="27"/>
    </location>
</feature>
<comment type="caution">
    <text evidence="2">The sequence shown here is derived from an EMBL/GenBank/DDBJ whole genome shotgun (WGS) entry which is preliminary data.</text>
</comment>
<keyword evidence="1" id="KW-0472">Membrane</keyword>